<protein>
    <submittedName>
        <fullName evidence="6">LysR family transcriptional regulator</fullName>
    </submittedName>
</protein>
<dbReference type="FunFam" id="1.10.10.10:FF:000001">
    <property type="entry name" value="LysR family transcriptional regulator"/>
    <property type="match status" value="1"/>
</dbReference>
<evidence type="ECO:0000256" key="1">
    <source>
        <dbReference type="ARBA" id="ARBA00009437"/>
    </source>
</evidence>
<keyword evidence="7" id="KW-1185">Reference proteome</keyword>
<dbReference type="InterPro" id="IPR050176">
    <property type="entry name" value="LTTR"/>
</dbReference>
<dbReference type="EMBL" id="LOHF01000038">
    <property type="protein sequence ID" value="OUM70917.1"/>
    <property type="molecule type" value="Genomic_DNA"/>
</dbReference>
<accession>A0A1Y3NTP6</accession>
<dbReference type="CDD" id="cd05466">
    <property type="entry name" value="PBP2_LTTR_substrate"/>
    <property type="match status" value="1"/>
</dbReference>
<dbReference type="InterPro" id="IPR005119">
    <property type="entry name" value="LysR_subst-bd"/>
</dbReference>
<organism evidence="6 7">
    <name type="scientific">Pseudomonas caspiana</name>
    <dbReference type="NCBI Taxonomy" id="1451454"/>
    <lineage>
        <taxon>Bacteria</taxon>
        <taxon>Pseudomonadati</taxon>
        <taxon>Pseudomonadota</taxon>
        <taxon>Gammaproteobacteria</taxon>
        <taxon>Pseudomonadales</taxon>
        <taxon>Pseudomonadaceae</taxon>
        <taxon>Pseudomonas</taxon>
    </lineage>
</organism>
<dbReference type="InterPro" id="IPR000847">
    <property type="entry name" value="LysR_HTH_N"/>
</dbReference>
<dbReference type="Gene3D" id="1.10.10.10">
    <property type="entry name" value="Winged helix-like DNA-binding domain superfamily/Winged helix DNA-binding domain"/>
    <property type="match status" value="1"/>
</dbReference>
<keyword evidence="3" id="KW-0238">DNA-binding</keyword>
<reference evidence="6 7" key="1">
    <citation type="journal article" date="2017" name="Syst. Appl. Microbiol.">
        <title>Pseudomonas caspiana sp. nov., a citrus pathogen in the Pseudomonas syringae phylogenetic group.</title>
        <authorList>
            <person name="Busquets A."/>
            <person name="Gomila M."/>
            <person name="Beiki F."/>
            <person name="Mulet M."/>
            <person name="Rahimian H."/>
            <person name="Garcia-Valdes E."/>
            <person name="Lalucat J."/>
        </authorList>
    </citation>
    <scope>NUCLEOTIDE SEQUENCE [LARGE SCALE GENOMIC DNA]</scope>
    <source>
        <strain evidence="6 7">FBF102</strain>
    </source>
</reference>
<dbReference type="PANTHER" id="PTHR30579">
    <property type="entry name" value="TRANSCRIPTIONAL REGULATOR"/>
    <property type="match status" value="1"/>
</dbReference>
<dbReference type="GO" id="GO:0003677">
    <property type="term" value="F:DNA binding"/>
    <property type="evidence" value="ECO:0007669"/>
    <property type="project" value="UniProtKB-KW"/>
</dbReference>
<dbReference type="OrthoDB" id="9786526at2"/>
<dbReference type="RefSeq" id="WP_087274341.1">
    <property type="nucleotide sequence ID" value="NZ_CP167995.1"/>
</dbReference>
<feature type="domain" description="HTH lysR-type" evidence="5">
    <location>
        <begin position="2"/>
        <end position="59"/>
    </location>
</feature>
<dbReference type="Gene3D" id="3.40.190.10">
    <property type="entry name" value="Periplasmic binding protein-like II"/>
    <property type="match status" value="2"/>
</dbReference>
<evidence type="ECO:0000259" key="5">
    <source>
        <dbReference type="PROSITE" id="PS50931"/>
    </source>
</evidence>
<dbReference type="AlphaFoldDB" id="A0A1Y3NTP6"/>
<keyword evidence="4" id="KW-0804">Transcription</keyword>
<evidence type="ECO:0000313" key="7">
    <source>
        <dbReference type="Proteomes" id="UP000195440"/>
    </source>
</evidence>
<dbReference type="PROSITE" id="PS50931">
    <property type="entry name" value="HTH_LYSR"/>
    <property type="match status" value="1"/>
</dbReference>
<dbReference type="PRINTS" id="PR00039">
    <property type="entry name" value="HTHLYSR"/>
</dbReference>
<gene>
    <name evidence="6" type="ORF">AUC60_25905</name>
</gene>
<evidence type="ECO:0000256" key="4">
    <source>
        <dbReference type="ARBA" id="ARBA00023163"/>
    </source>
</evidence>
<dbReference type="SUPFAM" id="SSF46785">
    <property type="entry name" value="Winged helix' DNA-binding domain"/>
    <property type="match status" value="1"/>
</dbReference>
<dbReference type="InterPro" id="IPR036390">
    <property type="entry name" value="WH_DNA-bd_sf"/>
</dbReference>
<dbReference type="Proteomes" id="UP000195440">
    <property type="component" value="Unassembled WGS sequence"/>
</dbReference>
<sequence>MITIKQIEAIFWVARLGSFDSAADHLNTTQSAISKRIQDLETRYGQPLFDRSRRSAQLTPMGEELVALASSLLNQRDAMLQRLESPENLQRKLRLGVTELTALTWLPDLVSGIRSAYPLVEIIPEVDLSPVLYDRLASNSIDLIIVPDIFQDNRFSAEILDSVENAWMCTPALAGEQTRMTLEELASRTLIIQGALSGMGMAYGQWFKMKGIDIAKSITCNNLLAQIGLAVSGLATACLPLHCLSHVLDRKLLQRLDVTPALPQISYKAMHRSTEDDRFMADILGITRKACDFTKFIIH</sequence>
<dbReference type="SUPFAM" id="SSF53850">
    <property type="entry name" value="Periplasmic binding protein-like II"/>
    <property type="match status" value="1"/>
</dbReference>
<keyword evidence="2" id="KW-0805">Transcription regulation</keyword>
<comment type="similarity">
    <text evidence="1">Belongs to the LysR transcriptional regulatory family.</text>
</comment>
<evidence type="ECO:0000313" key="6">
    <source>
        <dbReference type="EMBL" id="OUM70917.1"/>
    </source>
</evidence>
<dbReference type="InterPro" id="IPR036388">
    <property type="entry name" value="WH-like_DNA-bd_sf"/>
</dbReference>
<evidence type="ECO:0000256" key="2">
    <source>
        <dbReference type="ARBA" id="ARBA00023015"/>
    </source>
</evidence>
<dbReference type="Pfam" id="PF03466">
    <property type="entry name" value="LysR_substrate"/>
    <property type="match status" value="1"/>
</dbReference>
<name>A0A1Y3NTP6_9PSED</name>
<dbReference type="GO" id="GO:0003700">
    <property type="term" value="F:DNA-binding transcription factor activity"/>
    <property type="evidence" value="ECO:0007669"/>
    <property type="project" value="InterPro"/>
</dbReference>
<evidence type="ECO:0000256" key="3">
    <source>
        <dbReference type="ARBA" id="ARBA00023125"/>
    </source>
</evidence>
<dbReference type="Pfam" id="PF00126">
    <property type="entry name" value="HTH_1"/>
    <property type="match status" value="1"/>
</dbReference>
<comment type="caution">
    <text evidence="6">The sequence shown here is derived from an EMBL/GenBank/DDBJ whole genome shotgun (WGS) entry which is preliminary data.</text>
</comment>
<proteinExistence type="inferred from homology"/>